<keyword evidence="8" id="KW-0378">Hydrolase</keyword>
<dbReference type="GO" id="GO:0055085">
    <property type="term" value="P:transmembrane transport"/>
    <property type="evidence" value="ECO:0007669"/>
    <property type="project" value="UniProtKB-ARBA"/>
</dbReference>
<dbReference type="SMART" id="SM00382">
    <property type="entry name" value="AAA"/>
    <property type="match status" value="1"/>
</dbReference>
<evidence type="ECO:0000256" key="12">
    <source>
        <dbReference type="ARBA" id="ARBA00037530"/>
    </source>
</evidence>
<gene>
    <name evidence="19" type="ORF">SAMN04488554_1975</name>
</gene>
<evidence type="ECO:0000256" key="9">
    <source>
        <dbReference type="ARBA" id="ARBA00022840"/>
    </source>
</evidence>
<accession>A0A1H5HJP1</accession>
<keyword evidence="11" id="KW-0472">Membrane</keyword>
<keyword evidence="4" id="KW-1003">Cell membrane</keyword>
<dbReference type="PROSITE" id="PS00211">
    <property type="entry name" value="ABC_TRANSPORTER_1"/>
    <property type="match status" value="1"/>
</dbReference>
<comment type="function">
    <text evidence="12">Part of the ABC transporter complex GsiABCD involved in glutathione import. Responsible for energy coupling to the transport system.</text>
</comment>
<dbReference type="GO" id="GO:0005524">
    <property type="term" value="F:ATP binding"/>
    <property type="evidence" value="ECO:0007669"/>
    <property type="project" value="UniProtKB-KW"/>
</dbReference>
<evidence type="ECO:0000256" key="2">
    <source>
        <dbReference type="ARBA" id="ARBA00011469"/>
    </source>
</evidence>
<evidence type="ECO:0000256" key="16">
    <source>
        <dbReference type="ARBA" id="ARBA00047640"/>
    </source>
</evidence>
<dbReference type="InterPro" id="IPR050319">
    <property type="entry name" value="ABC_transp_ATP-bind"/>
</dbReference>
<dbReference type="Proteomes" id="UP000199220">
    <property type="component" value="Unassembled WGS sequence"/>
</dbReference>
<dbReference type="Gene3D" id="3.40.50.300">
    <property type="entry name" value="P-loop containing nucleotide triphosphate hydrolases"/>
    <property type="match status" value="1"/>
</dbReference>
<keyword evidence="9 19" id="KW-0067">ATP-binding</keyword>
<evidence type="ECO:0000256" key="17">
    <source>
        <dbReference type="SAM" id="MobiDB-lite"/>
    </source>
</evidence>
<dbReference type="NCBIfam" id="TIGR01727">
    <property type="entry name" value="oligo_HPY"/>
    <property type="match status" value="1"/>
</dbReference>
<dbReference type="SUPFAM" id="SSF52540">
    <property type="entry name" value="P-loop containing nucleoside triphosphate hydrolases"/>
    <property type="match status" value="1"/>
</dbReference>
<evidence type="ECO:0000256" key="14">
    <source>
        <dbReference type="ARBA" id="ARBA00039050"/>
    </source>
</evidence>
<dbReference type="OrthoDB" id="8481147at2"/>
<dbReference type="STRING" id="648782.SAMN04488554_1975"/>
<keyword evidence="7" id="KW-0547">Nucleotide-binding</keyword>
<comment type="catalytic activity">
    <reaction evidence="16">
        <text>glutathione(out) + ATP + H2O = glutathione(in) + ADP + phosphate + H(+)</text>
        <dbReference type="Rhea" id="RHEA:29791"/>
        <dbReference type="ChEBI" id="CHEBI:15377"/>
        <dbReference type="ChEBI" id="CHEBI:15378"/>
        <dbReference type="ChEBI" id="CHEBI:30616"/>
        <dbReference type="ChEBI" id="CHEBI:43474"/>
        <dbReference type="ChEBI" id="CHEBI:57925"/>
        <dbReference type="ChEBI" id="CHEBI:456216"/>
        <dbReference type="EC" id="7.4.2.10"/>
    </reaction>
</comment>
<dbReference type="FunFam" id="3.40.50.300:FF:000016">
    <property type="entry name" value="Oligopeptide ABC transporter ATP-binding component"/>
    <property type="match status" value="1"/>
</dbReference>
<dbReference type="GO" id="GO:0005886">
    <property type="term" value="C:plasma membrane"/>
    <property type="evidence" value="ECO:0007669"/>
    <property type="project" value="UniProtKB-SubCell"/>
</dbReference>
<evidence type="ECO:0000313" key="19">
    <source>
        <dbReference type="EMBL" id="SEE27984.1"/>
    </source>
</evidence>
<dbReference type="PANTHER" id="PTHR43776:SF15">
    <property type="entry name" value="GLUTATHIONE IMPORT ATP-BINDING PROTEIN GSIA"/>
    <property type="match status" value="1"/>
</dbReference>
<sequence>MTGTEPMLSATTLADEPEPVLRISGLSKHFSLRGGLFGRNSERVQAVTDINLDLHQGETLGLVGESGCGKSTVARLLVGLHTPTDGRILFDGRDVTGLRGAEQKAWRRDVQLVFQDPYSSLNPRKTIRSIIGQPLRIHGFTAAATRARVAELLDMVGLSRDYADRYPREFSGGQRQRVGIARALALRPKLLILDEPVSSLDVSIQAQIVNLLQELQTELGLTYLFISHDLAVVRHISHRVAVMYLGRIVEIGDRSQIYERPQHPYTRALQQAAPSPSLAARNKRAAPLTGDLPSPSDPPSGCPFRTRCPKAVDRCADEPPALVAPARGGHPVACHFPETYA</sequence>
<evidence type="ECO:0000313" key="20">
    <source>
        <dbReference type="Proteomes" id="UP000199220"/>
    </source>
</evidence>
<evidence type="ECO:0000256" key="1">
    <source>
        <dbReference type="ARBA" id="ARBA00004533"/>
    </source>
</evidence>
<evidence type="ECO:0000256" key="3">
    <source>
        <dbReference type="ARBA" id="ARBA00022448"/>
    </source>
</evidence>
<dbReference type="InterPro" id="IPR013563">
    <property type="entry name" value="Oligopep_ABC_C"/>
</dbReference>
<dbReference type="InterPro" id="IPR027417">
    <property type="entry name" value="P-loop_NTPase"/>
</dbReference>
<dbReference type="CDD" id="cd03257">
    <property type="entry name" value="ABC_NikE_OppD_transporters"/>
    <property type="match status" value="1"/>
</dbReference>
<dbReference type="InterPro" id="IPR003593">
    <property type="entry name" value="AAA+_ATPase"/>
</dbReference>
<dbReference type="EMBL" id="FNTX01000001">
    <property type="protein sequence ID" value="SEE27984.1"/>
    <property type="molecule type" value="Genomic_DNA"/>
</dbReference>
<evidence type="ECO:0000256" key="11">
    <source>
        <dbReference type="ARBA" id="ARBA00023136"/>
    </source>
</evidence>
<dbReference type="GO" id="GO:0015833">
    <property type="term" value="P:peptide transport"/>
    <property type="evidence" value="ECO:0007669"/>
    <property type="project" value="InterPro"/>
</dbReference>
<evidence type="ECO:0000256" key="5">
    <source>
        <dbReference type="ARBA" id="ARBA00022519"/>
    </source>
</evidence>
<evidence type="ECO:0000256" key="7">
    <source>
        <dbReference type="ARBA" id="ARBA00022741"/>
    </source>
</evidence>
<keyword evidence="6" id="KW-0677">Repeat</keyword>
<protein>
    <recommendedName>
        <fullName evidence="15">Glutathione import ATP-binding protein GsiA</fullName>
        <ecNumber evidence="14">7.4.2.10</ecNumber>
    </recommendedName>
</protein>
<dbReference type="RefSeq" id="WP_089772750.1">
    <property type="nucleotide sequence ID" value="NZ_FNTX01000001.1"/>
</dbReference>
<dbReference type="PROSITE" id="PS50893">
    <property type="entry name" value="ABC_TRANSPORTER_2"/>
    <property type="match status" value="1"/>
</dbReference>
<proteinExistence type="inferred from homology"/>
<feature type="region of interest" description="Disordered" evidence="17">
    <location>
        <begin position="271"/>
        <end position="303"/>
    </location>
</feature>
<evidence type="ECO:0000256" key="10">
    <source>
        <dbReference type="ARBA" id="ARBA00022967"/>
    </source>
</evidence>
<keyword evidence="3" id="KW-0813">Transport</keyword>
<name>A0A1H5HJP1_9MICO</name>
<evidence type="ECO:0000256" key="13">
    <source>
        <dbReference type="ARBA" id="ARBA00038416"/>
    </source>
</evidence>
<reference evidence="20" key="1">
    <citation type="submission" date="2016-10" db="EMBL/GenBank/DDBJ databases">
        <authorList>
            <person name="Varghese N."/>
            <person name="Submissions S."/>
        </authorList>
    </citation>
    <scope>NUCLEOTIDE SEQUENCE [LARGE SCALE GENOMIC DNA]</scope>
    <source>
        <strain evidence="20">DSM 21368</strain>
    </source>
</reference>
<comment type="similarity">
    <text evidence="13">Belongs to the ABC transporter superfamily. Glutathione importer (TC 3.A.1.5.11) family.</text>
</comment>
<dbReference type="InterPro" id="IPR003439">
    <property type="entry name" value="ABC_transporter-like_ATP-bd"/>
</dbReference>
<dbReference type="InterPro" id="IPR017871">
    <property type="entry name" value="ABC_transporter-like_CS"/>
</dbReference>
<evidence type="ECO:0000256" key="8">
    <source>
        <dbReference type="ARBA" id="ARBA00022801"/>
    </source>
</evidence>
<evidence type="ECO:0000256" key="4">
    <source>
        <dbReference type="ARBA" id="ARBA00022475"/>
    </source>
</evidence>
<dbReference type="Pfam" id="PF00005">
    <property type="entry name" value="ABC_tran"/>
    <property type="match status" value="1"/>
</dbReference>
<dbReference type="GO" id="GO:0016887">
    <property type="term" value="F:ATP hydrolysis activity"/>
    <property type="evidence" value="ECO:0007669"/>
    <property type="project" value="InterPro"/>
</dbReference>
<keyword evidence="10" id="KW-1278">Translocase</keyword>
<dbReference type="PANTHER" id="PTHR43776">
    <property type="entry name" value="TRANSPORT ATP-BINDING PROTEIN"/>
    <property type="match status" value="1"/>
</dbReference>
<comment type="subunit">
    <text evidence="2">The complex is composed of two ATP-binding proteins (GsiA), two transmembrane proteins (GsiC and GsiD) and a solute-binding protein (GsiB).</text>
</comment>
<comment type="subcellular location">
    <subcellularLocation>
        <location evidence="1">Cell inner membrane</location>
    </subcellularLocation>
</comment>
<organism evidence="19 20">
    <name type="scientific">Ruania alba</name>
    <dbReference type="NCBI Taxonomy" id="648782"/>
    <lineage>
        <taxon>Bacteria</taxon>
        <taxon>Bacillati</taxon>
        <taxon>Actinomycetota</taxon>
        <taxon>Actinomycetes</taxon>
        <taxon>Micrococcales</taxon>
        <taxon>Ruaniaceae</taxon>
        <taxon>Ruania</taxon>
    </lineage>
</organism>
<evidence type="ECO:0000259" key="18">
    <source>
        <dbReference type="PROSITE" id="PS50893"/>
    </source>
</evidence>
<dbReference type="Pfam" id="PF08352">
    <property type="entry name" value="oligo_HPY"/>
    <property type="match status" value="1"/>
</dbReference>
<feature type="domain" description="ABC transporter" evidence="18">
    <location>
        <begin position="21"/>
        <end position="270"/>
    </location>
</feature>
<dbReference type="AlphaFoldDB" id="A0A1H5HJP1"/>
<keyword evidence="5" id="KW-0997">Cell inner membrane</keyword>
<dbReference type="EC" id="7.4.2.10" evidence="14"/>
<evidence type="ECO:0000256" key="15">
    <source>
        <dbReference type="ARBA" id="ARBA00041187"/>
    </source>
</evidence>
<keyword evidence="20" id="KW-1185">Reference proteome</keyword>
<evidence type="ECO:0000256" key="6">
    <source>
        <dbReference type="ARBA" id="ARBA00022737"/>
    </source>
</evidence>